<proteinExistence type="predicted"/>
<accession>A0A0V0U0T6</accession>
<dbReference type="AlphaFoldDB" id="A0A0V0U0T6"/>
<sequence>MVKRRSMKEKKNLVQISRFSCAAETVIAMWSAFGKVVLGQTIDVGNEALLIRVEHKFRPFKNPYSRAAAIAWLVPLSQCRITPYSTNFTQFQQLRKAKLSFKNKYGPKIPLHITMQIHCSELK</sequence>
<comment type="caution">
    <text evidence="1">The sequence shown here is derived from an EMBL/GenBank/DDBJ whole genome shotgun (WGS) entry which is preliminary data.</text>
</comment>
<name>A0A0V0U0T6_9BILA</name>
<protein>
    <submittedName>
        <fullName evidence="1">Uncharacterized protein</fullName>
    </submittedName>
</protein>
<organism evidence="1 2">
    <name type="scientific">Trichinella murrelli</name>
    <dbReference type="NCBI Taxonomy" id="144512"/>
    <lineage>
        <taxon>Eukaryota</taxon>
        <taxon>Metazoa</taxon>
        <taxon>Ecdysozoa</taxon>
        <taxon>Nematoda</taxon>
        <taxon>Enoplea</taxon>
        <taxon>Dorylaimia</taxon>
        <taxon>Trichinellida</taxon>
        <taxon>Trichinellidae</taxon>
        <taxon>Trichinella</taxon>
    </lineage>
</organism>
<gene>
    <name evidence="1" type="ORF">T05_8514</name>
</gene>
<reference evidence="1 2" key="1">
    <citation type="submission" date="2015-01" db="EMBL/GenBank/DDBJ databases">
        <title>Evolution of Trichinella species and genotypes.</title>
        <authorList>
            <person name="Korhonen P.K."/>
            <person name="Edoardo P."/>
            <person name="Giuseppe L.R."/>
            <person name="Gasser R.B."/>
        </authorList>
    </citation>
    <scope>NUCLEOTIDE SEQUENCE [LARGE SCALE GENOMIC DNA]</scope>
    <source>
        <strain evidence="1">ISS417</strain>
    </source>
</reference>
<evidence type="ECO:0000313" key="2">
    <source>
        <dbReference type="Proteomes" id="UP000055048"/>
    </source>
</evidence>
<dbReference type="EMBL" id="JYDJ01000089">
    <property type="protein sequence ID" value="KRX44768.1"/>
    <property type="molecule type" value="Genomic_DNA"/>
</dbReference>
<keyword evidence="2" id="KW-1185">Reference proteome</keyword>
<dbReference type="Proteomes" id="UP000055048">
    <property type="component" value="Unassembled WGS sequence"/>
</dbReference>
<evidence type="ECO:0000313" key="1">
    <source>
        <dbReference type="EMBL" id="KRX44768.1"/>
    </source>
</evidence>